<sequence length="53" mass="6059">MPCFIKLSNHVIEAVPKVQLLNHSVILNNVKNLNTFIVCLQILRCSQNDKVKK</sequence>
<dbReference type="AlphaFoldDB" id="U6RII6"/>
<dbReference type="EMBL" id="AQHY01000019">
    <property type="protein sequence ID" value="EOA55561.1"/>
    <property type="molecule type" value="Genomic_DNA"/>
</dbReference>
<dbReference type="PATRIC" id="fig|1121098.3.peg.1569"/>
<protein>
    <submittedName>
        <fullName evidence="1">Uncharacterized protein</fullName>
    </submittedName>
</protein>
<gene>
    <name evidence="1" type="ORF">HMPREF1534_01547</name>
</gene>
<keyword evidence="2" id="KW-1185">Reference proteome</keyword>
<comment type="caution">
    <text evidence="1">The sequence shown here is derived from an EMBL/GenBank/DDBJ whole genome shotgun (WGS) entry which is preliminary data.</text>
</comment>
<evidence type="ECO:0000313" key="2">
    <source>
        <dbReference type="Proteomes" id="UP000017831"/>
    </source>
</evidence>
<dbReference type="HOGENOM" id="CLU_3058574_0_0_10"/>
<dbReference type="Proteomes" id="UP000017831">
    <property type="component" value="Unassembled WGS sequence"/>
</dbReference>
<name>U6RII6_9BACT</name>
<proteinExistence type="predicted"/>
<dbReference type="STRING" id="1121098.HMPREF1534_01547"/>
<reference evidence="1 2" key="1">
    <citation type="submission" date="2013-04" db="EMBL/GenBank/DDBJ databases">
        <title>The Genome Sequence of Bacteroides massiliensis DSM 17679.</title>
        <authorList>
            <consortium name="The Broad Institute Genomics Platform"/>
            <person name="Earl A."/>
            <person name="Ward D."/>
            <person name="Feldgarden M."/>
            <person name="Gevers D."/>
            <person name="Martens E."/>
            <person name="Fenner L."/>
            <person name="Roux V."/>
            <person name="Mallet M.N."/>
            <person name="Raoult D."/>
            <person name="Walker B."/>
            <person name="Young S."/>
            <person name="Zeng Q."/>
            <person name="Gargeya S."/>
            <person name="Fitzgerald M."/>
            <person name="Haas B."/>
            <person name="Abouelleil A."/>
            <person name="Allen A.W."/>
            <person name="Alvarado L."/>
            <person name="Arachchi H.M."/>
            <person name="Berlin A.M."/>
            <person name="Chapman S.B."/>
            <person name="Gainer-Dewar J."/>
            <person name="Goldberg J."/>
            <person name="Griggs A."/>
            <person name="Gujja S."/>
            <person name="Hansen M."/>
            <person name="Howarth C."/>
            <person name="Imamovic A."/>
            <person name="Ireland A."/>
            <person name="Larimer J."/>
            <person name="McCowan C."/>
            <person name="Murphy C."/>
            <person name="Pearson M."/>
            <person name="Poon T.W."/>
            <person name="Priest M."/>
            <person name="Roberts A."/>
            <person name="Saif S."/>
            <person name="Shea T."/>
            <person name="Sisk P."/>
            <person name="Sykes S."/>
            <person name="Wortman J."/>
            <person name="Nusbaum C."/>
            <person name="Birren B."/>
        </authorList>
    </citation>
    <scope>NUCLEOTIDE SEQUENCE [LARGE SCALE GENOMIC DNA]</scope>
    <source>
        <strain evidence="2">B84634 / Timone 84634 / DSM 17679 / JCM 13223</strain>
    </source>
</reference>
<evidence type="ECO:0000313" key="1">
    <source>
        <dbReference type="EMBL" id="EOA55561.1"/>
    </source>
</evidence>
<accession>U6RII6</accession>
<organism evidence="1 2">
    <name type="scientific">Phocaeicola massiliensis B84634 = Timone 84634 = DSM 17679 = JCM 13223</name>
    <dbReference type="NCBI Taxonomy" id="1121098"/>
    <lineage>
        <taxon>Bacteria</taxon>
        <taxon>Pseudomonadati</taxon>
        <taxon>Bacteroidota</taxon>
        <taxon>Bacteroidia</taxon>
        <taxon>Bacteroidales</taxon>
        <taxon>Bacteroidaceae</taxon>
        <taxon>Phocaeicola</taxon>
    </lineage>
</organism>